<comment type="caution">
    <text evidence="2">The sequence shown here is derived from an EMBL/GenBank/DDBJ whole genome shotgun (WGS) entry which is preliminary data.</text>
</comment>
<name>A0A553IJA9_ACHLA</name>
<dbReference type="EMBL" id="VKID01000001">
    <property type="protein sequence ID" value="TRY00266.1"/>
    <property type="molecule type" value="Genomic_DNA"/>
</dbReference>
<accession>A0A553IJA9</accession>
<dbReference type="InterPro" id="IPR002731">
    <property type="entry name" value="ATPase_BadF"/>
</dbReference>
<feature type="domain" description="ATPase BadF/BadG/BcrA/BcrD type" evidence="1">
    <location>
        <begin position="7"/>
        <end position="273"/>
    </location>
</feature>
<dbReference type="RefSeq" id="WP_143215693.1">
    <property type="nucleotide sequence ID" value="NZ_VKID01000001.1"/>
</dbReference>
<dbReference type="SUPFAM" id="SSF53067">
    <property type="entry name" value="Actin-like ATPase domain"/>
    <property type="match status" value="2"/>
</dbReference>
<proteinExistence type="predicted"/>
<organism evidence="2 3">
    <name type="scientific">Acholeplasma laidlawii</name>
    <dbReference type="NCBI Taxonomy" id="2148"/>
    <lineage>
        <taxon>Bacteria</taxon>
        <taxon>Bacillati</taxon>
        <taxon>Mycoplasmatota</taxon>
        <taxon>Mollicutes</taxon>
        <taxon>Acholeplasmatales</taxon>
        <taxon>Acholeplasmataceae</taxon>
        <taxon>Acholeplasma</taxon>
    </lineage>
</organism>
<evidence type="ECO:0000259" key="1">
    <source>
        <dbReference type="Pfam" id="PF01869"/>
    </source>
</evidence>
<dbReference type="Pfam" id="PF01869">
    <property type="entry name" value="BcrAD_BadFG"/>
    <property type="match status" value="1"/>
</dbReference>
<sequence>MNKIISIDGGGTKTLGVLYNTSGDELKRTTKGSSNFAVSVDDAYQSLKGVIDELISEDVKSIQIGLSGFSMIPNLDNLIKSLEDLYHTHVYIYPDAYLGLYSAYDPLLPLIYVVGGTCSIVYSLVDNEFNRYGGYGHLFGDPGSAYGFVMDVFLDCLKKLDNQKRLNKVQADLLKHLNLRTNQELIGYAHKVKKQEIAGLARFITSYTHTYVDQKIKKQAMIIAKSIEQVAKAQRIQNNFLLALRGGFLESAPNLKEEVLNYLNKKEIKYILNRDIKEAVYGGYMLSKLSKGKEF</sequence>
<protein>
    <recommendedName>
        <fullName evidence="1">ATPase BadF/BadG/BcrA/BcrD type domain-containing protein</fullName>
    </recommendedName>
</protein>
<dbReference type="InterPro" id="IPR052519">
    <property type="entry name" value="Euk-type_GlcNAc_Kinase"/>
</dbReference>
<dbReference type="Proteomes" id="UP000315938">
    <property type="component" value="Unassembled WGS sequence"/>
</dbReference>
<reference evidence="2 3" key="1">
    <citation type="submission" date="2019-07" db="EMBL/GenBank/DDBJ databases">
        <title>Genome sequence of Acholeplasma laidlawii strain with increased resistance to erythromycin.</title>
        <authorList>
            <person name="Medvedeva E.S."/>
            <person name="Baranova N.B."/>
            <person name="Siniagina M.N."/>
            <person name="Mouzykantov A."/>
            <person name="Chernova O.A."/>
            <person name="Chernov V.M."/>
        </authorList>
    </citation>
    <scope>NUCLEOTIDE SEQUENCE [LARGE SCALE GENOMIC DNA]</scope>
    <source>
        <strain evidence="2 3">PG8REry</strain>
    </source>
</reference>
<dbReference type="AlphaFoldDB" id="A0A553IJA9"/>
<evidence type="ECO:0000313" key="2">
    <source>
        <dbReference type="EMBL" id="TRY00266.1"/>
    </source>
</evidence>
<gene>
    <name evidence="2" type="ORF">FNV44_04255</name>
</gene>
<dbReference type="PANTHER" id="PTHR43190">
    <property type="entry name" value="N-ACETYL-D-GLUCOSAMINE KINASE"/>
    <property type="match status" value="1"/>
</dbReference>
<dbReference type="Gene3D" id="3.30.420.40">
    <property type="match status" value="2"/>
</dbReference>
<dbReference type="InterPro" id="IPR043129">
    <property type="entry name" value="ATPase_NBD"/>
</dbReference>
<evidence type="ECO:0000313" key="3">
    <source>
        <dbReference type="Proteomes" id="UP000315938"/>
    </source>
</evidence>
<dbReference type="PANTHER" id="PTHR43190:SF3">
    <property type="entry name" value="N-ACETYL-D-GLUCOSAMINE KINASE"/>
    <property type="match status" value="1"/>
</dbReference>